<dbReference type="EMBL" id="JAACXV010013808">
    <property type="protein sequence ID" value="KAF7272217.1"/>
    <property type="molecule type" value="Genomic_DNA"/>
</dbReference>
<dbReference type="Proteomes" id="UP000625711">
    <property type="component" value="Unassembled WGS sequence"/>
</dbReference>
<keyword evidence="2" id="KW-1185">Reference proteome</keyword>
<evidence type="ECO:0000313" key="2">
    <source>
        <dbReference type="Proteomes" id="UP000625711"/>
    </source>
</evidence>
<organism evidence="1 2">
    <name type="scientific">Rhynchophorus ferrugineus</name>
    <name type="common">Red palm weevil</name>
    <name type="synonym">Curculio ferrugineus</name>
    <dbReference type="NCBI Taxonomy" id="354439"/>
    <lineage>
        <taxon>Eukaryota</taxon>
        <taxon>Metazoa</taxon>
        <taxon>Ecdysozoa</taxon>
        <taxon>Arthropoda</taxon>
        <taxon>Hexapoda</taxon>
        <taxon>Insecta</taxon>
        <taxon>Pterygota</taxon>
        <taxon>Neoptera</taxon>
        <taxon>Endopterygota</taxon>
        <taxon>Coleoptera</taxon>
        <taxon>Polyphaga</taxon>
        <taxon>Cucujiformia</taxon>
        <taxon>Curculionidae</taxon>
        <taxon>Dryophthorinae</taxon>
        <taxon>Rhynchophorus</taxon>
    </lineage>
</organism>
<comment type="caution">
    <text evidence="1">The sequence shown here is derived from an EMBL/GenBank/DDBJ whole genome shotgun (WGS) entry which is preliminary data.</text>
</comment>
<feature type="non-terminal residue" evidence="1">
    <location>
        <position position="1"/>
    </location>
</feature>
<gene>
    <name evidence="1" type="ORF">GWI33_014974</name>
</gene>
<proteinExistence type="predicted"/>
<accession>A0A834IE52</accession>
<sequence length="97" mass="11311">MKVLRQTTLPIVSERHQIFQRQLSHRLDIPTEIKFSICSLERNNSSNKVGIIKPELYKKELVRQPSVQSNPDVKMQKNGILHFSLKFDKELEGLLVK</sequence>
<evidence type="ECO:0000313" key="1">
    <source>
        <dbReference type="EMBL" id="KAF7272217.1"/>
    </source>
</evidence>
<dbReference type="AlphaFoldDB" id="A0A834IE52"/>
<dbReference type="OrthoDB" id="67700at2759"/>
<name>A0A834IE52_RHYFE</name>
<reference evidence="1" key="1">
    <citation type="submission" date="2020-08" db="EMBL/GenBank/DDBJ databases">
        <title>Genome sequencing and assembly of the red palm weevil Rhynchophorus ferrugineus.</title>
        <authorList>
            <person name="Dias G.B."/>
            <person name="Bergman C.M."/>
            <person name="Manee M."/>
        </authorList>
    </citation>
    <scope>NUCLEOTIDE SEQUENCE</scope>
    <source>
        <strain evidence="1">AA-2017</strain>
        <tissue evidence="1">Whole larva</tissue>
    </source>
</reference>
<protein>
    <submittedName>
        <fullName evidence="1">Uncharacterized protein</fullName>
    </submittedName>
</protein>